<name>A0AA39ID35_9BILA</name>
<dbReference type="EMBL" id="JAUCMV010000002">
    <property type="protein sequence ID" value="KAK0421049.1"/>
    <property type="molecule type" value="Genomic_DNA"/>
</dbReference>
<keyword evidence="2" id="KW-1185">Reference proteome</keyword>
<protein>
    <submittedName>
        <fullName evidence="1">Uncharacterized protein</fullName>
    </submittedName>
</protein>
<accession>A0AA39ID35</accession>
<dbReference type="AlphaFoldDB" id="A0AA39ID35"/>
<organism evidence="1 2">
    <name type="scientific">Steinernema hermaphroditum</name>
    <dbReference type="NCBI Taxonomy" id="289476"/>
    <lineage>
        <taxon>Eukaryota</taxon>
        <taxon>Metazoa</taxon>
        <taxon>Ecdysozoa</taxon>
        <taxon>Nematoda</taxon>
        <taxon>Chromadorea</taxon>
        <taxon>Rhabditida</taxon>
        <taxon>Tylenchina</taxon>
        <taxon>Panagrolaimomorpha</taxon>
        <taxon>Strongyloidoidea</taxon>
        <taxon>Steinernematidae</taxon>
        <taxon>Steinernema</taxon>
    </lineage>
</organism>
<comment type="caution">
    <text evidence="1">The sequence shown here is derived from an EMBL/GenBank/DDBJ whole genome shotgun (WGS) entry which is preliminary data.</text>
</comment>
<evidence type="ECO:0000313" key="2">
    <source>
        <dbReference type="Proteomes" id="UP001175271"/>
    </source>
</evidence>
<reference evidence="1" key="1">
    <citation type="submission" date="2023-06" db="EMBL/GenBank/DDBJ databases">
        <title>Genomic analysis of the entomopathogenic nematode Steinernema hermaphroditum.</title>
        <authorList>
            <person name="Schwarz E.M."/>
            <person name="Heppert J.K."/>
            <person name="Baniya A."/>
            <person name="Schwartz H.T."/>
            <person name="Tan C.-H."/>
            <person name="Antoshechkin I."/>
            <person name="Sternberg P.W."/>
            <person name="Goodrich-Blair H."/>
            <person name="Dillman A.R."/>
        </authorList>
    </citation>
    <scope>NUCLEOTIDE SEQUENCE</scope>
    <source>
        <strain evidence="1">PS9179</strain>
        <tissue evidence="1">Whole animal</tissue>
    </source>
</reference>
<sequence length="184" mass="20989">MIEGTPTPECQVAENDVILKKLKQQAREAIQFDYYRSTMSQLMLAGEVNGADISKRRSMVRQLFGCFFSYAGVVDPRSSKSSCYDEGEDCVDFGERFTRQGPVLKAVPKLWNPRNDDNIIIPEDNVTFELLEDDVENYGTSLQGIYVWSLLKRMEANARTYGKGYAGVLHPKLWAEWPRTMSLK</sequence>
<evidence type="ECO:0000313" key="1">
    <source>
        <dbReference type="EMBL" id="KAK0421049.1"/>
    </source>
</evidence>
<dbReference type="Proteomes" id="UP001175271">
    <property type="component" value="Unassembled WGS sequence"/>
</dbReference>
<gene>
    <name evidence="1" type="ORF">QR680_015040</name>
</gene>
<proteinExistence type="predicted"/>